<sequence length="146" mass="16501">MLLISITAKGREYREVDKNCMYFIKDSPAVFFRFGGKYWTHYTNATTLPEAESEMSKMEQQLLMEGVPEENIPRVLLETHQVVVPDSEKRDVQVKRDGTVIAPRGAKVTSPAGFSVWTGDEISCISPEKKKSRARGALVYENTGHF</sequence>
<accession>A0A1G2S8I3</accession>
<dbReference type="STRING" id="1802723.A2675_02205"/>
<proteinExistence type="predicted"/>
<dbReference type="Proteomes" id="UP000176997">
    <property type="component" value="Unassembled WGS sequence"/>
</dbReference>
<protein>
    <submittedName>
        <fullName evidence="1">Uncharacterized protein</fullName>
    </submittedName>
</protein>
<name>A0A1G2S8I3_9BACT</name>
<dbReference type="EMBL" id="MHUS01000016">
    <property type="protein sequence ID" value="OHA80882.1"/>
    <property type="molecule type" value="Genomic_DNA"/>
</dbReference>
<evidence type="ECO:0000313" key="2">
    <source>
        <dbReference type="Proteomes" id="UP000176997"/>
    </source>
</evidence>
<reference evidence="1 2" key="1">
    <citation type="journal article" date="2016" name="Nat. Commun.">
        <title>Thousands of microbial genomes shed light on interconnected biogeochemical processes in an aquifer system.</title>
        <authorList>
            <person name="Anantharaman K."/>
            <person name="Brown C.T."/>
            <person name="Hug L.A."/>
            <person name="Sharon I."/>
            <person name="Castelle C.J."/>
            <person name="Probst A.J."/>
            <person name="Thomas B.C."/>
            <person name="Singh A."/>
            <person name="Wilkins M.J."/>
            <person name="Karaoz U."/>
            <person name="Brodie E.L."/>
            <person name="Williams K.H."/>
            <person name="Hubbard S.S."/>
            <person name="Banfield J.F."/>
        </authorList>
    </citation>
    <scope>NUCLEOTIDE SEQUENCE [LARGE SCALE GENOMIC DNA]</scope>
</reference>
<organism evidence="1 2">
    <name type="scientific">Candidatus Yonathbacteria bacterium RIFCSPHIGHO2_01_FULL_51_10</name>
    <dbReference type="NCBI Taxonomy" id="1802723"/>
    <lineage>
        <taxon>Bacteria</taxon>
        <taxon>Candidatus Yonathiibacteriota</taxon>
    </lineage>
</organism>
<gene>
    <name evidence="1" type="ORF">A2675_02205</name>
</gene>
<dbReference type="AlphaFoldDB" id="A0A1G2S8I3"/>
<comment type="caution">
    <text evidence="1">The sequence shown here is derived from an EMBL/GenBank/DDBJ whole genome shotgun (WGS) entry which is preliminary data.</text>
</comment>
<evidence type="ECO:0000313" key="1">
    <source>
        <dbReference type="EMBL" id="OHA80882.1"/>
    </source>
</evidence>